<keyword evidence="3" id="KW-1185">Reference proteome</keyword>
<gene>
    <name evidence="2" type="ORF">DW016_12655</name>
</gene>
<dbReference type="OrthoDB" id="9777257at2"/>
<dbReference type="Gene3D" id="3.40.50.150">
    <property type="entry name" value="Vaccinia Virus protein VP39"/>
    <property type="match status" value="1"/>
</dbReference>
<evidence type="ECO:0000313" key="3">
    <source>
        <dbReference type="Proteomes" id="UP000261080"/>
    </source>
</evidence>
<dbReference type="InterPro" id="IPR050210">
    <property type="entry name" value="tRNA_Adenine-N(6)_MTase"/>
</dbReference>
<dbReference type="Pfam" id="PF05175">
    <property type="entry name" value="MTS"/>
    <property type="match status" value="1"/>
</dbReference>
<keyword evidence="2" id="KW-0808">Transferase</keyword>
<dbReference type="Proteomes" id="UP000261080">
    <property type="component" value="Unassembled WGS sequence"/>
</dbReference>
<sequence>MCKLKDGERLDDLQTHGYEIIQHPGKFCFGMDAVLLASYAKVKRGERALDIGTGTGIIPILMTVKTDGEEFTGLEIQEESADMARRSVVHNHLEDKITIKTGDIKEAADYFPAASFDVITTNPPYMIGQHGIQNVNSAKTIARHEVLCTLDDILRESARLLTFHGRFYMVHRPFRLAEIFTKMTSYGIEPKRIRFVHPYVDKEPNMVLIEGSNKGRSRMQVDPPLIVYEKDGSYTGELLTNYGMGRAGEK</sequence>
<dbReference type="AlphaFoldDB" id="A0A3E3JZJ3"/>
<dbReference type="RefSeq" id="WP_053768720.1">
    <property type="nucleotide sequence ID" value="NZ_CALBAT010000010.1"/>
</dbReference>
<organism evidence="2 3">
    <name type="scientific">Sellimonas intestinalis</name>
    <dbReference type="NCBI Taxonomy" id="1653434"/>
    <lineage>
        <taxon>Bacteria</taxon>
        <taxon>Bacillati</taxon>
        <taxon>Bacillota</taxon>
        <taxon>Clostridia</taxon>
        <taxon>Lachnospirales</taxon>
        <taxon>Lachnospiraceae</taxon>
        <taxon>Sellimonas</taxon>
    </lineage>
</organism>
<keyword evidence="2" id="KW-0489">Methyltransferase</keyword>
<dbReference type="PANTHER" id="PTHR47739:SF1">
    <property type="entry name" value="TRNA1(VAL) (ADENINE(37)-N6)-METHYLTRANSFERASE"/>
    <property type="match status" value="1"/>
</dbReference>
<reference evidence="2 3" key="1">
    <citation type="submission" date="2018-08" db="EMBL/GenBank/DDBJ databases">
        <title>A genome reference for cultivated species of the human gut microbiota.</title>
        <authorList>
            <person name="Zou Y."/>
            <person name="Xue W."/>
            <person name="Luo G."/>
        </authorList>
    </citation>
    <scope>NUCLEOTIDE SEQUENCE [LARGE SCALE GENOMIC DNA]</scope>
    <source>
        <strain evidence="2 3">AF37-2AT</strain>
    </source>
</reference>
<dbReference type="InterPro" id="IPR029063">
    <property type="entry name" value="SAM-dependent_MTases_sf"/>
</dbReference>
<dbReference type="InterPro" id="IPR007848">
    <property type="entry name" value="Small_mtfrase_dom"/>
</dbReference>
<protein>
    <submittedName>
        <fullName evidence="2">tRNA1(Val) (Adenine(37)-N6)-methyltransferase</fullName>
    </submittedName>
</protein>
<dbReference type="GeneID" id="97194378"/>
<dbReference type="GO" id="GO:0008168">
    <property type="term" value="F:methyltransferase activity"/>
    <property type="evidence" value="ECO:0007669"/>
    <property type="project" value="UniProtKB-KW"/>
</dbReference>
<proteinExistence type="predicted"/>
<dbReference type="CDD" id="cd02440">
    <property type="entry name" value="AdoMet_MTases"/>
    <property type="match status" value="1"/>
</dbReference>
<comment type="caution">
    <text evidence="2">The sequence shown here is derived from an EMBL/GenBank/DDBJ whole genome shotgun (WGS) entry which is preliminary data.</text>
</comment>
<evidence type="ECO:0000313" key="2">
    <source>
        <dbReference type="EMBL" id="RGE85365.1"/>
    </source>
</evidence>
<dbReference type="SUPFAM" id="SSF53335">
    <property type="entry name" value="S-adenosyl-L-methionine-dependent methyltransferases"/>
    <property type="match status" value="1"/>
</dbReference>
<dbReference type="GO" id="GO:0032259">
    <property type="term" value="P:methylation"/>
    <property type="evidence" value="ECO:0007669"/>
    <property type="project" value="UniProtKB-KW"/>
</dbReference>
<dbReference type="EMBL" id="QVLX01000008">
    <property type="protein sequence ID" value="RGE85365.1"/>
    <property type="molecule type" value="Genomic_DNA"/>
</dbReference>
<evidence type="ECO:0000259" key="1">
    <source>
        <dbReference type="Pfam" id="PF05175"/>
    </source>
</evidence>
<name>A0A3E3JZJ3_9FIRM</name>
<dbReference type="PANTHER" id="PTHR47739">
    <property type="entry name" value="TRNA1(VAL) (ADENINE(37)-N6)-METHYLTRANSFERASE"/>
    <property type="match status" value="1"/>
</dbReference>
<feature type="domain" description="Methyltransferase small" evidence="1">
    <location>
        <begin position="19"/>
        <end position="136"/>
    </location>
</feature>
<accession>A0A3E3JZJ3</accession>